<evidence type="ECO:0000256" key="3">
    <source>
        <dbReference type="ARBA" id="ARBA00022964"/>
    </source>
</evidence>
<evidence type="ECO:0000259" key="6">
    <source>
        <dbReference type="PROSITE" id="PS51393"/>
    </source>
</evidence>
<dbReference type="GO" id="GO:0034440">
    <property type="term" value="P:lipid oxidation"/>
    <property type="evidence" value="ECO:0007669"/>
    <property type="project" value="InterPro"/>
</dbReference>
<evidence type="ECO:0000313" key="7">
    <source>
        <dbReference type="EMBL" id="KAK6537329.1"/>
    </source>
</evidence>
<feature type="domain" description="Lipoxygenase" evidence="6">
    <location>
        <begin position="191"/>
        <end position="589"/>
    </location>
</feature>
<sequence>MSLKFLAILAASAAAAPLVERTLLPPFSLPNGQALRASGVATKRVGFQYAPGIGGGVYSPGGTLGLALIANDEAITTLDLTAEAGVSGPDLTKATLDVAKYNNLQSLSDYVKLYSDEWVLSSSPTGQMPGMLTNYTQDLLFSMERLSLNPFAVRRLIPGSDSVPFNVDSTIVQDVTGSSLSSLLSAGRLFYVDHSDQAALAPTAQYGASCDALFYLSESSNQFLPLAIRTNVPNANKLIYTPKDSANDWLLAKIMFNVDDFFHGQFHHLAATHYVAEVAFQAAERTLSDNHPILAVFKRLMYGAFGIRPLAVVVLLRPGGDIDQFFAHTGSAAGDYSANLYSTGGAGDVMNNYLLTNLEKRGLINSSAGPALPHFPYYEDALAIYNSVHTFMTSFVNSYYSSDSAIVNDSELQAWMTEANGAAGAVNFPTSSTMNTRGALADLLTHMAHIVSTAHHTVNTNNLITGGGVLPFNPSAIYKPVPTAKGVTDVASYLIGIDQVLNMIENQAFFSRPLVANSNRTVSNMFNDPVMLGRMNSATRAANTQFMSEMNAQSAAVSSRQFDANGLCQGMPFIWRTLDPNVIPFTLTI</sequence>
<proteinExistence type="predicted"/>
<evidence type="ECO:0000313" key="8">
    <source>
        <dbReference type="Proteomes" id="UP001365542"/>
    </source>
</evidence>
<evidence type="ECO:0000256" key="2">
    <source>
        <dbReference type="ARBA" id="ARBA00022723"/>
    </source>
</evidence>
<dbReference type="InterPro" id="IPR036226">
    <property type="entry name" value="LipOase_C_sf"/>
</dbReference>
<dbReference type="GO" id="GO:0043651">
    <property type="term" value="P:linoleic acid metabolic process"/>
    <property type="evidence" value="ECO:0007669"/>
    <property type="project" value="UniProtKB-ARBA"/>
</dbReference>
<accession>A0AAV9X833</accession>
<dbReference type="GO" id="GO:0050584">
    <property type="term" value="F:linoleate 11-lipoxygenase activity"/>
    <property type="evidence" value="ECO:0007669"/>
    <property type="project" value="UniProtKB-ARBA"/>
</dbReference>
<dbReference type="PROSITE" id="PS51393">
    <property type="entry name" value="LIPOXYGENASE_3"/>
    <property type="match status" value="1"/>
</dbReference>
<dbReference type="InterPro" id="IPR013819">
    <property type="entry name" value="LipOase_C"/>
</dbReference>
<dbReference type="AlphaFoldDB" id="A0AAV9X833"/>
<protein>
    <recommendedName>
        <fullName evidence="1">Manganese lipoxygenase</fullName>
    </recommendedName>
</protein>
<dbReference type="PANTHER" id="PTHR11771">
    <property type="entry name" value="LIPOXYGENASE"/>
    <property type="match status" value="1"/>
</dbReference>
<reference evidence="7 8" key="1">
    <citation type="submission" date="2019-10" db="EMBL/GenBank/DDBJ databases">
        <authorList>
            <person name="Palmer J.M."/>
        </authorList>
    </citation>
    <scope>NUCLEOTIDE SEQUENCE [LARGE SCALE GENOMIC DNA]</scope>
    <source>
        <strain evidence="7 8">TWF694</strain>
    </source>
</reference>
<keyword evidence="2" id="KW-0479">Metal-binding</keyword>
<dbReference type="InterPro" id="IPR000907">
    <property type="entry name" value="LipOase"/>
</dbReference>
<dbReference type="Pfam" id="PF00305">
    <property type="entry name" value="Lipoxygenase"/>
    <property type="match status" value="1"/>
</dbReference>
<dbReference type="Gene3D" id="1.20.245.10">
    <property type="entry name" value="Lipoxygenase-1, Domain 5"/>
    <property type="match status" value="1"/>
</dbReference>
<dbReference type="SUPFAM" id="SSF48484">
    <property type="entry name" value="Lipoxigenase"/>
    <property type="match status" value="1"/>
</dbReference>
<gene>
    <name evidence="7" type="ORF">TWF694_011519</name>
</gene>
<dbReference type="EMBL" id="JAVHJO010000009">
    <property type="protein sequence ID" value="KAK6537329.1"/>
    <property type="molecule type" value="Genomic_DNA"/>
</dbReference>
<evidence type="ECO:0000256" key="1">
    <source>
        <dbReference type="ARBA" id="ARBA00021175"/>
    </source>
</evidence>
<feature type="chain" id="PRO_5043676286" description="Manganese lipoxygenase" evidence="5">
    <location>
        <begin position="16"/>
        <end position="589"/>
    </location>
</feature>
<dbReference type="GO" id="GO:0046872">
    <property type="term" value="F:metal ion binding"/>
    <property type="evidence" value="ECO:0007669"/>
    <property type="project" value="UniProtKB-KW"/>
</dbReference>
<evidence type="ECO:0000256" key="4">
    <source>
        <dbReference type="ARBA" id="ARBA00023002"/>
    </source>
</evidence>
<dbReference type="Proteomes" id="UP001365542">
    <property type="component" value="Unassembled WGS sequence"/>
</dbReference>
<keyword evidence="5" id="KW-0732">Signal</keyword>
<keyword evidence="4" id="KW-0560">Oxidoreductase</keyword>
<feature type="signal peptide" evidence="5">
    <location>
        <begin position="1"/>
        <end position="15"/>
    </location>
</feature>
<dbReference type="Gene3D" id="3.10.450.60">
    <property type="match status" value="1"/>
</dbReference>
<keyword evidence="8" id="KW-1185">Reference proteome</keyword>
<evidence type="ECO:0000256" key="5">
    <source>
        <dbReference type="SAM" id="SignalP"/>
    </source>
</evidence>
<keyword evidence="3" id="KW-0223">Dioxygenase</keyword>
<comment type="caution">
    <text evidence="7">The sequence shown here is derived from an EMBL/GenBank/DDBJ whole genome shotgun (WGS) entry which is preliminary data.</text>
</comment>
<name>A0AAV9X833_9PEZI</name>
<organism evidence="7 8">
    <name type="scientific">Orbilia ellipsospora</name>
    <dbReference type="NCBI Taxonomy" id="2528407"/>
    <lineage>
        <taxon>Eukaryota</taxon>
        <taxon>Fungi</taxon>
        <taxon>Dikarya</taxon>
        <taxon>Ascomycota</taxon>
        <taxon>Pezizomycotina</taxon>
        <taxon>Orbiliomycetes</taxon>
        <taxon>Orbiliales</taxon>
        <taxon>Orbiliaceae</taxon>
        <taxon>Orbilia</taxon>
    </lineage>
</organism>